<dbReference type="Proteomes" id="UP001055712">
    <property type="component" value="Unassembled WGS sequence"/>
</dbReference>
<dbReference type="AlphaFoldDB" id="A0A9D4YSC5"/>
<comment type="caution">
    <text evidence="2">The sequence shown here is derived from an EMBL/GenBank/DDBJ whole genome shotgun (WGS) entry which is preliminary data.</text>
</comment>
<gene>
    <name evidence="2" type="ORF">D9Q98_009666</name>
</gene>
<evidence type="ECO:0000313" key="3">
    <source>
        <dbReference type="Proteomes" id="UP001055712"/>
    </source>
</evidence>
<protein>
    <submittedName>
        <fullName evidence="2">Uncharacterized protein</fullName>
    </submittedName>
</protein>
<dbReference type="EMBL" id="SIDB01000014">
    <property type="protein sequence ID" value="KAI3423830.1"/>
    <property type="molecule type" value="Genomic_DNA"/>
</dbReference>
<reference evidence="2" key="2">
    <citation type="submission" date="2020-11" db="EMBL/GenBank/DDBJ databases">
        <authorList>
            <person name="Cecchin M."/>
            <person name="Marcolungo L."/>
            <person name="Rossato M."/>
            <person name="Girolomoni L."/>
            <person name="Cosentino E."/>
            <person name="Cuine S."/>
            <person name="Li-Beisson Y."/>
            <person name="Delledonne M."/>
            <person name="Ballottari M."/>
        </authorList>
    </citation>
    <scope>NUCLEOTIDE SEQUENCE</scope>
    <source>
        <strain evidence="2">211/11P</strain>
        <tissue evidence="2">Whole cell</tissue>
    </source>
</reference>
<reference evidence="2" key="1">
    <citation type="journal article" date="2019" name="Plant J.">
        <title>Chlorella vulgaris genome assembly and annotation reveals the molecular basis for metabolic acclimation to high light conditions.</title>
        <authorList>
            <person name="Cecchin M."/>
            <person name="Marcolungo L."/>
            <person name="Rossato M."/>
            <person name="Girolomoni L."/>
            <person name="Cosentino E."/>
            <person name="Cuine S."/>
            <person name="Li-Beisson Y."/>
            <person name="Delledonne M."/>
            <person name="Ballottari M."/>
        </authorList>
    </citation>
    <scope>NUCLEOTIDE SEQUENCE</scope>
    <source>
        <strain evidence="2">211/11P</strain>
    </source>
</reference>
<name>A0A9D4YSC5_CHLVU</name>
<organism evidence="2 3">
    <name type="scientific">Chlorella vulgaris</name>
    <name type="common">Green alga</name>
    <dbReference type="NCBI Taxonomy" id="3077"/>
    <lineage>
        <taxon>Eukaryota</taxon>
        <taxon>Viridiplantae</taxon>
        <taxon>Chlorophyta</taxon>
        <taxon>core chlorophytes</taxon>
        <taxon>Trebouxiophyceae</taxon>
        <taxon>Chlorellales</taxon>
        <taxon>Chlorellaceae</taxon>
        <taxon>Chlorella clade</taxon>
        <taxon>Chlorella</taxon>
    </lineage>
</organism>
<keyword evidence="3" id="KW-1185">Reference proteome</keyword>
<accession>A0A9D4YSC5</accession>
<dbReference type="OrthoDB" id="512365at2759"/>
<evidence type="ECO:0000256" key="1">
    <source>
        <dbReference type="SAM" id="MobiDB-lite"/>
    </source>
</evidence>
<evidence type="ECO:0000313" key="2">
    <source>
        <dbReference type="EMBL" id="KAI3423830.1"/>
    </source>
</evidence>
<proteinExistence type="predicted"/>
<feature type="region of interest" description="Disordered" evidence="1">
    <location>
        <begin position="191"/>
        <end position="223"/>
    </location>
</feature>
<sequence>MASQAPPKPKSVSKDNFYAKAANDPELLKRRAADKAELDAKVQQMLKENPGTVPSKWDRQRCMQMDRFCLAVGKRCIMWDDESNGFYLMLNWDWLRNQAAEGTDEEMMAKEQGWWYNVRQIIRVPLLDNTLEGPELTAWIDKHTMRVHHGILDKLDKLQMDEETQELVLDDPYWQELKVLGVWTPVPTPVPPPLHPMSEGVYPEPRPAPKPAADSSGGVEAAA</sequence>